<comment type="caution">
    <text evidence="2">The sequence shown here is derived from an EMBL/GenBank/DDBJ whole genome shotgun (WGS) entry which is preliminary data.</text>
</comment>
<feature type="compositionally biased region" description="Basic and acidic residues" evidence="1">
    <location>
        <begin position="19"/>
        <end position="38"/>
    </location>
</feature>
<name>A0AAE1TX76_9EUCA</name>
<feature type="compositionally biased region" description="Polar residues" evidence="1">
    <location>
        <begin position="39"/>
        <end position="56"/>
    </location>
</feature>
<accession>A0AAE1TX76</accession>
<feature type="region of interest" description="Disordered" evidence="1">
    <location>
        <begin position="1"/>
        <end position="76"/>
    </location>
</feature>
<evidence type="ECO:0000313" key="2">
    <source>
        <dbReference type="EMBL" id="KAK4301998.1"/>
    </source>
</evidence>
<proteinExistence type="predicted"/>
<protein>
    <submittedName>
        <fullName evidence="2">Uncharacterized protein</fullName>
    </submittedName>
</protein>
<evidence type="ECO:0000313" key="3">
    <source>
        <dbReference type="Proteomes" id="UP001292094"/>
    </source>
</evidence>
<keyword evidence="3" id="KW-1185">Reference proteome</keyword>
<feature type="compositionally biased region" description="Basic and acidic residues" evidence="1">
    <location>
        <begin position="62"/>
        <end position="76"/>
    </location>
</feature>
<sequence length="76" mass="8409">MSPLAGEAGFPDRNSFSQAEEKQRGQESEGKEIGEETQKLGTTSDPYQCTKQSQEAQGRRQAKGEGVAREAMHFEF</sequence>
<organism evidence="2 3">
    <name type="scientific">Petrolisthes manimaculis</name>
    <dbReference type="NCBI Taxonomy" id="1843537"/>
    <lineage>
        <taxon>Eukaryota</taxon>
        <taxon>Metazoa</taxon>
        <taxon>Ecdysozoa</taxon>
        <taxon>Arthropoda</taxon>
        <taxon>Crustacea</taxon>
        <taxon>Multicrustacea</taxon>
        <taxon>Malacostraca</taxon>
        <taxon>Eumalacostraca</taxon>
        <taxon>Eucarida</taxon>
        <taxon>Decapoda</taxon>
        <taxon>Pleocyemata</taxon>
        <taxon>Anomura</taxon>
        <taxon>Galatheoidea</taxon>
        <taxon>Porcellanidae</taxon>
        <taxon>Petrolisthes</taxon>
    </lineage>
</organism>
<gene>
    <name evidence="2" type="ORF">Pmani_025883</name>
</gene>
<reference evidence="2" key="1">
    <citation type="submission" date="2023-11" db="EMBL/GenBank/DDBJ databases">
        <title>Genome assemblies of two species of porcelain crab, Petrolisthes cinctipes and Petrolisthes manimaculis (Anomura: Porcellanidae).</title>
        <authorList>
            <person name="Angst P."/>
        </authorList>
    </citation>
    <scope>NUCLEOTIDE SEQUENCE</scope>
    <source>
        <strain evidence="2">PB745_02</strain>
        <tissue evidence="2">Gill</tissue>
    </source>
</reference>
<dbReference type="EMBL" id="JAWZYT010002796">
    <property type="protein sequence ID" value="KAK4301998.1"/>
    <property type="molecule type" value="Genomic_DNA"/>
</dbReference>
<dbReference type="Proteomes" id="UP001292094">
    <property type="component" value="Unassembled WGS sequence"/>
</dbReference>
<dbReference type="AlphaFoldDB" id="A0AAE1TX76"/>
<evidence type="ECO:0000256" key="1">
    <source>
        <dbReference type="SAM" id="MobiDB-lite"/>
    </source>
</evidence>